<reference evidence="2 3" key="1">
    <citation type="journal article" date="2015" name="Genome Biol.">
        <title>Comparative genomics of Steinernema reveals deeply conserved gene regulatory networks.</title>
        <authorList>
            <person name="Dillman A.R."/>
            <person name="Macchietto M."/>
            <person name="Porter C.F."/>
            <person name="Rogers A."/>
            <person name="Williams B."/>
            <person name="Antoshechkin I."/>
            <person name="Lee M.M."/>
            <person name="Goodwin Z."/>
            <person name="Lu X."/>
            <person name="Lewis E.E."/>
            <person name="Goodrich-Blair H."/>
            <person name="Stock S.P."/>
            <person name="Adams B.J."/>
            <person name="Sternberg P.W."/>
            <person name="Mortazavi A."/>
        </authorList>
    </citation>
    <scope>NUCLEOTIDE SEQUENCE [LARGE SCALE GENOMIC DNA]</scope>
    <source>
        <strain evidence="2 3">ALL</strain>
    </source>
</reference>
<organism evidence="2 3">
    <name type="scientific">Steinernema carpocapsae</name>
    <name type="common">Entomopathogenic nematode</name>
    <dbReference type="NCBI Taxonomy" id="34508"/>
    <lineage>
        <taxon>Eukaryota</taxon>
        <taxon>Metazoa</taxon>
        <taxon>Ecdysozoa</taxon>
        <taxon>Nematoda</taxon>
        <taxon>Chromadorea</taxon>
        <taxon>Rhabditida</taxon>
        <taxon>Tylenchina</taxon>
        <taxon>Panagrolaimomorpha</taxon>
        <taxon>Strongyloidoidea</taxon>
        <taxon>Steinernematidae</taxon>
        <taxon>Steinernema</taxon>
    </lineage>
</organism>
<evidence type="ECO:0000313" key="3">
    <source>
        <dbReference type="Proteomes" id="UP000298663"/>
    </source>
</evidence>
<dbReference type="SUPFAM" id="SSF81321">
    <property type="entry name" value="Family A G protein-coupled receptor-like"/>
    <property type="match status" value="1"/>
</dbReference>
<feature type="transmembrane region" description="Helical" evidence="1">
    <location>
        <begin position="125"/>
        <end position="146"/>
    </location>
</feature>
<dbReference type="Proteomes" id="UP000298663">
    <property type="component" value="Unassembled WGS sequence"/>
</dbReference>
<evidence type="ECO:0000313" key="2">
    <source>
        <dbReference type="EMBL" id="TKR82284.1"/>
    </source>
</evidence>
<dbReference type="AlphaFoldDB" id="A0A4U5NHD9"/>
<feature type="transmembrane region" description="Helical" evidence="1">
    <location>
        <begin position="87"/>
        <end position="105"/>
    </location>
</feature>
<sequence length="177" mass="20213">MESIAIDRFICIAASIFYRYHFTFSIFNCRLIFCVTFCLVKVGILSLTNDQTAKPTCGVTTLWRFISNVILRFVFCGNGLYHQGSQFFTTVVTILGVYHFIWNTPRLLAFINTYLGIDNAYSENVTQSILNFMIVNACINVVIYACMHQSIKDEVFTSLEFISSKIKILQKTSSENT</sequence>
<feature type="transmembrane region" description="Helical" evidence="1">
    <location>
        <begin position="20"/>
        <end position="42"/>
    </location>
</feature>
<dbReference type="EMBL" id="AZBU02000004">
    <property type="protein sequence ID" value="TKR82284.1"/>
    <property type="molecule type" value="Genomic_DNA"/>
</dbReference>
<keyword evidence="1" id="KW-1133">Transmembrane helix</keyword>
<reference evidence="2 3" key="2">
    <citation type="journal article" date="2019" name="G3 (Bethesda)">
        <title>Hybrid Assembly of the Genome of the Entomopathogenic Nematode Steinernema carpocapsae Identifies the X-Chromosome.</title>
        <authorList>
            <person name="Serra L."/>
            <person name="Macchietto M."/>
            <person name="Macias-Munoz A."/>
            <person name="McGill C.J."/>
            <person name="Rodriguez I.M."/>
            <person name="Rodriguez B."/>
            <person name="Murad R."/>
            <person name="Mortazavi A."/>
        </authorList>
    </citation>
    <scope>NUCLEOTIDE SEQUENCE [LARGE SCALE GENOMIC DNA]</scope>
    <source>
        <strain evidence="2 3">ALL</strain>
    </source>
</reference>
<protein>
    <submittedName>
        <fullName evidence="2">Uncharacterized protein</fullName>
    </submittedName>
</protein>
<gene>
    <name evidence="2" type="ORF">L596_016030</name>
</gene>
<keyword evidence="1" id="KW-0812">Transmembrane</keyword>
<comment type="caution">
    <text evidence="2">The sequence shown here is derived from an EMBL/GenBank/DDBJ whole genome shotgun (WGS) entry which is preliminary data.</text>
</comment>
<accession>A0A4U5NHD9</accession>
<keyword evidence="3" id="KW-1185">Reference proteome</keyword>
<proteinExistence type="predicted"/>
<name>A0A4U5NHD9_STECR</name>
<keyword evidence="1" id="KW-0472">Membrane</keyword>
<evidence type="ECO:0000256" key="1">
    <source>
        <dbReference type="SAM" id="Phobius"/>
    </source>
</evidence>